<comment type="caution">
    <text evidence="4">The sequence shown here is derived from an EMBL/GenBank/DDBJ whole genome shotgun (WGS) entry which is preliminary data.</text>
</comment>
<dbReference type="InterPro" id="IPR050695">
    <property type="entry name" value="N-acetylmuramoyl_amidase_3"/>
</dbReference>
<sequence>MRNFKIKKVALAAVCAALLFWEGLGCPAAETVQAAQKDSVVVVIDPGHGGTGGRNEGGIFGTNVEKHLTMLTAQAMKQTLEQFEGVRVFLTREDDREVSLTDRAKIAKQYGADLMVSLHYNMSSDHSLYGAEAWTSAFGDEYAKGQSFARLWLSDVQAAYGLYGRGAKVRLGSSGKDYYGVIRAARERGIPCVILEHCHLDNANDNGLVSAPEQIAAFGVTDALSVAKYFQLKSTALGLDYSGFSSPAVTAPGQGAQPDSTAPQILSATAKRAGEGTISVTVEAADPESGLLYYSWSADGGLSWSALQRWPGGETATFSCPVPASGSLLVRAHNAYDLTAQAAVTNP</sequence>
<dbReference type="Proteomes" id="UP000886883">
    <property type="component" value="Unassembled WGS sequence"/>
</dbReference>
<gene>
    <name evidence="4" type="ORF">H9763_03530</name>
</gene>
<evidence type="ECO:0000259" key="3">
    <source>
        <dbReference type="SMART" id="SM00646"/>
    </source>
</evidence>
<name>A0A9D2MPF2_9FIRM</name>
<dbReference type="EMBL" id="DWXE01000010">
    <property type="protein sequence ID" value="HJB90523.1"/>
    <property type="molecule type" value="Genomic_DNA"/>
</dbReference>
<dbReference type="Pfam" id="PF01520">
    <property type="entry name" value="Amidase_3"/>
    <property type="match status" value="1"/>
</dbReference>
<evidence type="ECO:0000256" key="1">
    <source>
        <dbReference type="ARBA" id="ARBA00022801"/>
    </source>
</evidence>
<dbReference type="InterPro" id="IPR002508">
    <property type="entry name" value="MurNAc-LAA_cat"/>
</dbReference>
<feature type="chain" id="PRO_5038691071" evidence="2">
    <location>
        <begin position="29"/>
        <end position="347"/>
    </location>
</feature>
<reference evidence="4" key="1">
    <citation type="journal article" date="2021" name="PeerJ">
        <title>Extensive microbial diversity within the chicken gut microbiome revealed by metagenomics and culture.</title>
        <authorList>
            <person name="Gilroy R."/>
            <person name="Ravi A."/>
            <person name="Getino M."/>
            <person name="Pursley I."/>
            <person name="Horton D.L."/>
            <person name="Alikhan N.F."/>
            <person name="Baker D."/>
            <person name="Gharbi K."/>
            <person name="Hall N."/>
            <person name="Watson M."/>
            <person name="Adriaenssens E.M."/>
            <person name="Foster-Nyarko E."/>
            <person name="Jarju S."/>
            <person name="Secka A."/>
            <person name="Antonio M."/>
            <person name="Oren A."/>
            <person name="Chaudhuri R.R."/>
            <person name="La Ragione R."/>
            <person name="Hildebrand F."/>
            <person name="Pallen M.J."/>
        </authorList>
    </citation>
    <scope>NUCLEOTIDE SEQUENCE</scope>
    <source>
        <strain evidence="4">USAMLcec3-2134</strain>
    </source>
</reference>
<keyword evidence="1" id="KW-0378">Hydrolase</keyword>
<organism evidence="4 5">
    <name type="scientific">Candidatus Eisenbergiella merdigallinarum</name>
    <dbReference type="NCBI Taxonomy" id="2838552"/>
    <lineage>
        <taxon>Bacteria</taxon>
        <taxon>Bacillati</taxon>
        <taxon>Bacillota</taxon>
        <taxon>Clostridia</taxon>
        <taxon>Lachnospirales</taxon>
        <taxon>Lachnospiraceae</taxon>
        <taxon>Eisenbergiella</taxon>
    </lineage>
</organism>
<dbReference type="GO" id="GO:0009253">
    <property type="term" value="P:peptidoglycan catabolic process"/>
    <property type="evidence" value="ECO:0007669"/>
    <property type="project" value="InterPro"/>
</dbReference>
<feature type="signal peptide" evidence="2">
    <location>
        <begin position="1"/>
        <end position="28"/>
    </location>
</feature>
<proteinExistence type="predicted"/>
<reference evidence="4" key="2">
    <citation type="submission" date="2021-04" db="EMBL/GenBank/DDBJ databases">
        <authorList>
            <person name="Gilroy R."/>
        </authorList>
    </citation>
    <scope>NUCLEOTIDE SEQUENCE</scope>
    <source>
        <strain evidence="4">USAMLcec3-2134</strain>
    </source>
</reference>
<dbReference type="SUPFAM" id="SSF53187">
    <property type="entry name" value="Zn-dependent exopeptidases"/>
    <property type="match status" value="1"/>
</dbReference>
<evidence type="ECO:0000313" key="4">
    <source>
        <dbReference type="EMBL" id="HJB90523.1"/>
    </source>
</evidence>
<dbReference type="Gene3D" id="3.40.630.40">
    <property type="entry name" value="Zn-dependent exopeptidases"/>
    <property type="match status" value="1"/>
</dbReference>
<accession>A0A9D2MPF2</accession>
<protein>
    <submittedName>
        <fullName evidence="4">N-acetylmuramoyl-L-alanine amidase</fullName>
    </submittedName>
</protein>
<dbReference type="CDD" id="cd02696">
    <property type="entry name" value="MurNAc-LAA"/>
    <property type="match status" value="1"/>
</dbReference>
<feature type="domain" description="MurNAc-LAA" evidence="3">
    <location>
        <begin position="104"/>
        <end position="225"/>
    </location>
</feature>
<evidence type="ECO:0000256" key="2">
    <source>
        <dbReference type="SAM" id="SignalP"/>
    </source>
</evidence>
<evidence type="ECO:0000313" key="5">
    <source>
        <dbReference type="Proteomes" id="UP000886883"/>
    </source>
</evidence>
<dbReference type="PANTHER" id="PTHR30404:SF0">
    <property type="entry name" value="N-ACETYLMURAMOYL-L-ALANINE AMIDASE AMIC"/>
    <property type="match status" value="1"/>
</dbReference>
<keyword evidence="2" id="KW-0732">Signal</keyword>
<dbReference type="SMART" id="SM00646">
    <property type="entry name" value="Ami_3"/>
    <property type="match status" value="1"/>
</dbReference>
<dbReference type="AlphaFoldDB" id="A0A9D2MPF2"/>
<dbReference type="GO" id="GO:0008745">
    <property type="term" value="F:N-acetylmuramoyl-L-alanine amidase activity"/>
    <property type="evidence" value="ECO:0007669"/>
    <property type="project" value="InterPro"/>
</dbReference>
<dbReference type="PANTHER" id="PTHR30404">
    <property type="entry name" value="N-ACETYLMURAMOYL-L-ALANINE AMIDASE"/>
    <property type="match status" value="1"/>
</dbReference>
<dbReference type="GO" id="GO:0030288">
    <property type="term" value="C:outer membrane-bounded periplasmic space"/>
    <property type="evidence" value="ECO:0007669"/>
    <property type="project" value="TreeGrafter"/>
</dbReference>